<reference evidence="2" key="1">
    <citation type="journal article" date="2019" name="Int. J. Syst. Evol. Microbiol.">
        <title>The Global Catalogue of Microorganisms (GCM) 10K type strain sequencing project: providing services to taxonomists for standard genome sequencing and annotation.</title>
        <authorList>
            <consortium name="The Broad Institute Genomics Platform"/>
            <consortium name="The Broad Institute Genome Sequencing Center for Infectious Disease"/>
            <person name="Wu L."/>
            <person name="Ma J."/>
        </authorList>
    </citation>
    <scope>NUCLEOTIDE SEQUENCE [LARGE SCALE GENOMIC DNA]</scope>
    <source>
        <strain evidence="2">CGMCC 1.15304</strain>
    </source>
</reference>
<dbReference type="Proteomes" id="UP001595776">
    <property type="component" value="Unassembled WGS sequence"/>
</dbReference>
<sequence length="291" mass="32837">MYLRVGDLQDVLLEMELGDSDFQFACGLKRSDYPRHLYAYLKAVPYFIDCLGFVCYEHHLWGQVYTEVKKEPIPPNIAAGLSVRANIATDLTAAAELVAMGFDVQARNLIRAAREKTDVAWAVAAFPKFAAEFVNCDSVEESKELYFLRMAKGKLRKLAVLAFNELTGSDDNLLEQYWNDFRKDTDDILSIAEHPNHTVGVISLYPNLGRSKSYGIGLRGQPSTISIATLNMIVTIVWELGRITSVLQPIRKELKISKVLDDKSMRAFGPEYVKLLRFVDRSFSLLNEKNG</sequence>
<keyword evidence="2" id="KW-1185">Reference proteome</keyword>
<proteinExistence type="predicted"/>
<comment type="caution">
    <text evidence="1">The sequence shown here is derived from an EMBL/GenBank/DDBJ whole genome shotgun (WGS) entry which is preliminary data.</text>
</comment>
<evidence type="ECO:0000313" key="2">
    <source>
        <dbReference type="Proteomes" id="UP001595776"/>
    </source>
</evidence>
<protein>
    <submittedName>
        <fullName evidence="1">Uncharacterized protein</fullName>
    </submittedName>
</protein>
<dbReference type="EMBL" id="JBHSCR010000003">
    <property type="protein sequence ID" value="MFC4347408.1"/>
    <property type="molecule type" value="Genomic_DNA"/>
</dbReference>
<evidence type="ECO:0000313" key="1">
    <source>
        <dbReference type="EMBL" id="MFC4347408.1"/>
    </source>
</evidence>
<name>A0ABV8U872_9PROT</name>
<accession>A0ABV8U872</accession>
<dbReference type="RefSeq" id="WP_068152956.1">
    <property type="nucleotide sequence ID" value="NZ_JBHSCR010000003.1"/>
</dbReference>
<organism evidence="1 2">
    <name type="scientific">Kordiimonas lipolytica</name>
    <dbReference type="NCBI Taxonomy" id="1662421"/>
    <lineage>
        <taxon>Bacteria</taxon>
        <taxon>Pseudomonadati</taxon>
        <taxon>Pseudomonadota</taxon>
        <taxon>Alphaproteobacteria</taxon>
        <taxon>Kordiimonadales</taxon>
        <taxon>Kordiimonadaceae</taxon>
        <taxon>Kordiimonas</taxon>
    </lineage>
</organism>
<gene>
    <name evidence="1" type="ORF">ACFO5Q_06080</name>
</gene>